<keyword evidence="3" id="KW-0150">Chloroplast</keyword>
<evidence type="ECO:0000256" key="5">
    <source>
        <dbReference type="ARBA" id="ARBA00022801"/>
    </source>
</evidence>
<keyword evidence="7" id="KW-0442">Lipid degradation</keyword>
<dbReference type="EMBL" id="JBBWWQ010000012">
    <property type="protein sequence ID" value="KAK8934383.1"/>
    <property type="molecule type" value="Genomic_DNA"/>
</dbReference>
<comment type="caution">
    <text evidence="10">The sequence shown here is derived from an EMBL/GenBank/DDBJ whole genome shotgun (WGS) entry which is preliminary data.</text>
</comment>
<accession>A0AAP0G2D9</accession>
<dbReference type="GO" id="GO:0004620">
    <property type="term" value="F:phospholipase activity"/>
    <property type="evidence" value="ECO:0007669"/>
    <property type="project" value="TreeGrafter"/>
</dbReference>
<keyword evidence="6" id="KW-0809">Transit peptide</keyword>
<evidence type="ECO:0000256" key="3">
    <source>
        <dbReference type="ARBA" id="ARBA00022528"/>
    </source>
</evidence>
<dbReference type="PANTHER" id="PTHR31403:SF65">
    <property type="entry name" value="OS08G0143600 PROTEIN"/>
    <property type="match status" value="1"/>
</dbReference>
<comment type="subcellular location">
    <subcellularLocation>
        <location evidence="1">Plastid</location>
        <location evidence="1">Chloroplast</location>
    </subcellularLocation>
</comment>
<comment type="similarity">
    <text evidence="2">Belongs to the AB hydrolase superfamily. Lipase family.</text>
</comment>
<gene>
    <name evidence="10" type="ORF">KSP39_PZI014912</name>
</gene>
<evidence type="ECO:0000256" key="7">
    <source>
        <dbReference type="ARBA" id="ARBA00022963"/>
    </source>
</evidence>
<dbReference type="Pfam" id="PF01764">
    <property type="entry name" value="Lipase_3"/>
    <property type="match status" value="1"/>
</dbReference>
<evidence type="ECO:0000256" key="1">
    <source>
        <dbReference type="ARBA" id="ARBA00004229"/>
    </source>
</evidence>
<dbReference type="Gene3D" id="3.40.50.1820">
    <property type="entry name" value="alpha/beta hydrolase"/>
    <property type="match status" value="1"/>
</dbReference>
<dbReference type="GO" id="GO:0009507">
    <property type="term" value="C:chloroplast"/>
    <property type="evidence" value="ECO:0007669"/>
    <property type="project" value="UniProtKB-SubCell"/>
</dbReference>
<evidence type="ECO:0000256" key="6">
    <source>
        <dbReference type="ARBA" id="ARBA00022946"/>
    </source>
</evidence>
<evidence type="ECO:0000313" key="10">
    <source>
        <dbReference type="EMBL" id="KAK8934383.1"/>
    </source>
</evidence>
<dbReference type="InterPro" id="IPR002921">
    <property type="entry name" value="Fungal_lipase-type"/>
</dbReference>
<dbReference type="SUPFAM" id="SSF53474">
    <property type="entry name" value="alpha/beta-Hydrolases"/>
    <property type="match status" value="1"/>
</dbReference>
<organism evidence="10 11">
    <name type="scientific">Platanthera zijinensis</name>
    <dbReference type="NCBI Taxonomy" id="2320716"/>
    <lineage>
        <taxon>Eukaryota</taxon>
        <taxon>Viridiplantae</taxon>
        <taxon>Streptophyta</taxon>
        <taxon>Embryophyta</taxon>
        <taxon>Tracheophyta</taxon>
        <taxon>Spermatophyta</taxon>
        <taxon>Magnoliopsida</taxon>
        <taxon>Liliopsida</taxon>
        <taxon>Asparagales</taxon>
        <taxon>Orchidaceae</taxon>
        <taxon>Orchidoideae</taxon>
        <taxon>Orchideae</taxon>
        <taxon>Orchidinae</taxon>
        <taxon>Platanthera</taxon>
    </lineage>
</organism>
<dbReference type="GO" id="GO:0016042">
    <property type="term" value="P:lipid catabolic process"/>
    <property type="evidence" value="ECO:0007669"/>
    <property type="project" value="UniProtKB-KW"/>
</dbReference>
<dbReference type="InterPro" id="IPR029058">
    <property type="entry name" value="AB_hydrolase_fold"/>
</dbReference>
<evidence type="ECO:0000259" key="9">
    <source>
        <dbReference type="Pfam" id="PF01764"/>
    </source>
</evidence>
<proteinExistence type="inferred from homology"/>
<reference evidence="10 11" key="1">
    <citation type="journal article" date="2022" name="Nat. Plants">
        <title>Genomes of leafy and leafless Platanthera orchids illuminate the evolution of mycoheterotrophy.</title>
        <authorList>
            <person name="Li M.H."/>
            <person name="Liu K.W."/>
            <person name="Li Z."/>
            <person name="Lu H.C."/>
            <person name="Ye Q.L."/>
            <person name="Zhang D."/>
            <person name="Wang J.Y."/>
            <person name="Li Y.F."/>
            <person name="Zhong Z.M."/>
            <person name="Liu X."/>
            <person name="Yu X."/>
            <person name="Liu D.K."/>
            <person name="Tu X.D."/>
            <person name="Liu B."/>
            <person name="Hao Y."/>
            <person name="Liao X.Y."/>
            <person name="Jiang Y.T."/>
            <person name="Sun W.H."/>
            <person name="Chen J."/>
            <person name="Chen Y.Q."/>
            <person name="Ai Y."/>
            <person name="Zhai J.W."/>
            <person name="Wu S.S."/>
            <person name="Zhou Z."/>
            <person name="Hsiao Y.Y."/>
            <person name="Wu W.L."/>
            <person name="Chen Y.Y."/>
            <person name="Lin Y.F."/>
            <person name="Hsu J.L."/>
            <person name="Li C.Y."/>
            <person name="Wang Z.W."/>
            <person name="Zhao X."/>
            <person name="Zhong W.Y."/>
            <person name="Ma X.K."/>
            <person name="Ma L."/>
            <person name="Huang J."/>
            <person name="Chen G.Z."/>
            <person name="Huang M.Z."/>
            <person name="Huang L."/>
            <person name="Peng D.H."/>
            <person name="Luo Y.B."/>
            <person name="Zou S.Q."/>
            <person name="Chen S.P."/>
            <person name="Lan S."/>
            <person name="Tsai W.C."/>
            <person name="Van de Peer Y."/>
            <person name="Liu Z.J."/>
        </authorList>
    </citation>
    <scope>NUCLEOTIDE SEQUENCE [LARGE SCALE GENOMIC DNA]</scope>
    <source>
        <strain evidence="10">Lor287</strain>
    </source>
</reference>
<evidence type="ECO:0000256" key="8">
    <source>
        <dbReference type="ARBA" id="ARBA00023098"/>
    </source>
</evidence>
<evidence type="ECO:0000256" key="4">
    <source>
        <dbReference type="ARBA" id="ARBA00022640"/>
    </source>
</evidence>
<dbReference type="Proteomes" id="UP001418222">
    <property type="component" value="Unassembled WGS sequence"/>
</dbReference>
<keyword evidence="8" id="KW-0443">Lipid metabolism</keyword>
<protein>
    <recommendedName>
        <fullName evidence="9">Fungal lipase-type domain-containing protein</fullName>
    </recommendedName>
</protein>
<dbReference type="AlphaFoldDB" id="A0AAP0G2D9"/>
<feature type="domain" description="Fungal lipase-type" evidence="9">
    <location>
        <begin position="241"/>
        <end position="381"/>
    </location>
</feature>
<dbReference type="CDD" id="cd00519">
    <property type="entry name" value="Lipase_3"/>
    <property type="match status" value="1"/>
</dbReference>
<dbReference type="PANTHER" id="PTHR31403">
    <property type="entry name" value="PHOSPHOLIPASE A1-IBETA2, CHLOROPLASTIC"/>
    <property type="match status" value="1"/>
</dbReference>
<keyword evidence="11" id="KW-1185">Reference proteome</keyword>
<evidence type="ECO:0000313" key="11">
    <source>
        <dbReference type="Proteomes" id="UP001418222"/>
    </source>
</evidence>
<keyword evidence="5" id="KW-0378">Hydrolase</keyword>
<evidence type="ECO:0000256" key="2">
    <source>
        <dbReference type="ARBA" id="ARBA00010701"/>
    </source>
</evidence>
<name>A0AAP0G2D9_9ASPA</name>
<keyword evidence="4" id="KW-0934">Plastid</keyword>
<sequence length="485" mass="53768">MHICAGVSLLSPPHSLSPAAFINHSCSSSLKPLLSRRSESYNLRTTVSASLNTRTHLENLSRLLSPVQREELPSAINQNDLLLPSLRLPHLFSPRPITEEDPSPRSLAHLRHLLSDSAQYPSPRRAIASRWSELHGCADWSGLLDPLDPDLRRELLRYGDFIHSAYHAFFHSPVSATDDPRPVSIPDRSYRLTRHLFATASIDPPNWLPSSWTSPRSSWIGFVAVCDNDREIRRMGRRDIVVALRGTSTFLEWAENLRANLVPLDACFQPKVECGFRSLYKTPGHRVQSLSTAVAEEIRRLVKLYDGEELSITVTGHSLGAALSLLVANDLNSSPNTPPVTVFSFGGPRVGNRAFAELLENRDVNVLRVVNAHDLVTKIPAAIDCGRRWLDGYEHVGRELRVDSRVSPFLKPDADPACCHDLEAYLHLVDGLGGGEGCQFRPNAKRSLARLLSQQRGNVKRLFVRKAMALGLDPTVNGGRAGLLC</sequence>